<organism evidence="1 2">
    <name type="scientific">Populus alba x Populus x berolinensis</name>
    <dbReference type="NCBI Taxonomy" id="444605"/>
    <lineage>
        <taxon>Eukaryota</taxon>
        <taxon>Viridiplantae</taxon>
        <taxon>Streptophyta</taxon>
        <taxon>Embryophyta</taxon>
        <taxon>Tracheophyta</taxon>
        <taxon>Spermatophyta</taxon>
        <taxon>Magnoliopsida</taxon>
        <taxon>eudicotyledons</taxon>
        <taxon>Gunneridae</taxon>
        <taxon>Pentapetalae</taxon>
        <taxon>rosids</taxon>
        <taxon>fabids</taxon>
        <taxon>Malpighiales</taxon>
        <taxon>Salicaceae</taxon>
        <taxon>Saliceae</taxon>
        <taxon>Populus</taxon>
    </lineage>
</organism>
<protein>
    <submittedName>
        <fullName evidence="1">Uncharacterized protein</fullName>
    </submittedName>
</protein>
<dbReference type="AlphaFoldDB" id="A0AAD6WIW4"/>
<evidence type="ECO:0000313" key="1">
    <source>
        <dbReference type="EMBL" id="KAJ7014588.1"/>
    </source>
</evidence>
<keyword evidence="2" id="KW-1185">Reference proteome</keyword>
<evidence type="ECO:0000313" key="2">
    <source>
        <dbReference type="Proteomes" id="UP001164929"/>
    </source>
</evidence>
<comment type="caution">
    <text evidence="1">The sequence shown here is derived from an EMBL/GenBank/DDBJ whole genome shotgun (WGS) entry which is preliminary data.</text>
</comment>
<name>A0AAD6WIW4_9ROSI</name>
<proteinExistence type="predicted"/>
<sequence length="124" mass="14671">MSKASPSPGSSSLASHIYSEDEFFSKLKKAKRACTRRTACFNVSSSCFYTYTILYFSAYEQFQITLCMFFISQLHFVGRKICRVICISWIINYVHPYLISFLMDTLDTKRKFPFFVKIIYWYCF</sequence>
<dbReference type="EMBL" id="JAQIZT010000001">
    <property type="protein sequence ID" value="KAJ7014588.1"/>
    <property type="molecule type" value="Genomic_DNA"/>
</dbReference>
<accession>A0AAD6WIW4</accession>
<reference evidence="1 2" key="1">
    <citation type="journal article" date="2023" name="Mol. Ecol. Resour.">
        <title>Chromosome-level genome assembly of a triploid poplar Populus alba 'Berolinensis'.</title>
        <authorList>
            <person name="Chen S."/>
            <person name="Yu Y."/>
            <person name="Wang X."/>
            <person name="Wang S."/>
            <person name="Zhang T."/>
            <person name="Zhou Y."/>
            <person name="He R."/>
            <person name="Meng N."/>
            <person name="Wang Y."/>
            <person name="Liu W."/>
            <person name="Liu Z."/>
            <person name="Liu J."/>
            <person name="Guo Q."/>
            <person name="Huang H."/>
            <person name="Sederoff R.R."/>
            <person name="Wang G."/>
            <person name="Qu G."/>
            <person name="Chen S."/>
        </authorList>
    </citation>
    <scope>NUCLEOTIDE SEQUENCE [LARGE SCALE GENOMIC DNA]</scope>
    <source>
        <strain evidence="1">SC-2020</strain>
    </source>
</reference>
<gene>
    <name evidence="1" type="ORF">NC653_004025</name>
</gene>
<dbReference type="Proteomes" id="UP001164929">
    <property type="component" value="Chromosome 1"/>
</dbReference>